<gene>
    <name evidence="1" type="ORF">AXF42_Ash006253</name>
</gene>
<dbReference type="AlphaFoldDB" id="A0A2I0AYK0"/>
<proteinExistence type="predicted"/>
<accession>A0A2I0AYK0</accession>
<dbReference type="EMBL" id="KZ451935">
    <property type="protein sequence ID" value="PKA60621.1"/>
    <property type="molecule type" value="Genomic_DNA"/>
</dbReference>
<evidence type="ECO:0000313" key="2">
    <source>
        <dbReference type="Proteomes" id="UP000236161"/>
    </source>
</evidence>
<organism evidence="1 2">
    <name type="scientific">Apostasia shenzhenica</name>
    <dbReference type="NCBI Taxonomy" id="1088818"/>
    <lineage>
        <taxon>Eukaryota</taxon>
        <taxon>Viridiplantae</taxon>
        <taxon>Streptophyta</taxon>
        <taxon>Embryophyta</taxon>
        <taxon>Tracheophyta</taxon>
        <taxon>Spermatophyta</taxon>
        <taxon>Magnoliopsida</taxon>
        <taxon>Liliopsida</taxon>
        <taxon>Asparagales</taxon>
        <taxon>Orchidaceae</taxon>
        <taxon>Apostasioideae</taxon>
        <taxon>Apostasia</taxon>
    </lineage>
</organism>
<reference evidence="1 2" key="1">
    <citation type="journal article" date="2017" name="Nature">
        <title>The Apostasia genome and the evolution of orchids.</title>
        <authorList>
            <person name="Zhang G.Q."/>
            <person name="Liu K.W."/>
            <person name="Li Z."/>
            <person name="Lohaus R."/>
            <person name="Hsiao Y.Y."/>
            <person name="Niu S.C."/>
            <person name="Wang J.Y."/>
            <person name="Lin Y.C."/>
            <person name="Xu Q."/>
            <person name="Chen L.J."/>
            <person name="Yoshida K."/>
            <person name="Fujiwara S."/>
            <person name="Wang Z.W."/>
            <person name="Zhang Y.Q."/>
            <person name="Mitsuda N."/>
            <person name="Wang M."/>
            <person name="Liu G.H."/>
            <person name="Pecoraro L."/>
            <person name="Huang H.X."/>
            <person name="Xiao X.J."/>
            <person name="Lin M."/>
            <person name="Wu X.Y."/>
            <person name="Wu W.L."/>
            <person name="Chen Y.Y."/>
            <person name="Chang S.B."/>
            <person name="Sakamoto S."/>
            <person name="Ohme-Takagi M."/>
            <person name="Yagi M."/>
            <person name="Zeng S.J."/>
            <person name="Shen C.Y."/>
            <person name="Yeh C.M."/>
            <person name="Luo Y.B."/>
            <person name="Tsai W.C."/>
            <person name="Van de Peer Y."/>
            <person name="Liu Z.J."/>
        </authorList>
    </citation>
    <scope>NUCLEOTIDE SEQUENCE [LARGE SCALE GENOMIC DNA]</scope>
    <source>
        <strain evidence="2">cv. Shenzhen</strain>
        <tissue evidence="1">Stem</tissue>
    </source>
</reference>
<keyword evidence="2" id="KW-1185">Reference proteome</keyword>
<evidence type="ECO:0000313" key="1">
    <source>
        <dbReference type="EMBL" id="PKA60621.1"/>
    </source>
</evidence>
<dbReference type="Proteomes" id="UP000236161">
    <property type="component" value="Unassembled WGS sequence"/>
</dbReference>
<protein>
    <submittedName>
        <fullName evidence="1">Uncharacterized protein</fullName>
    </submittedName>
</protein>
<name>A0A2I0AYK0_9ASPA</name>
<sequence>MRERCGRSFVCCRKDPSFVGSCKFEHVVSSHLKKEQTDLENLSIDQLCGSLQVHEERIITKAKTNENRTGFCKQNSLFTTKGKHGKGKIFQCVESVRVRLVGHSGVIKESVDQIFSSIRKDIRASVQRVYLWKEGTE</sequence>